<gene>
    <name evidence="3" type="ORF">MORIYA_0658</name>
</gene>
<feature type="region of interest" description="Disordered" evidence="1">
    <location>
        <begin position="176"/>
        <end position="196"/>
    </location>
</feature>
<dbReference type="Proteomes" id="UP000250163">
    <property type="component" value="Chromosome MORIYA"/>
</dbReference>
<dbReference type="SUPFAM" id="SSF49879">
    <property type="entry name" value="SMAD/FHA domain"/>
    <property type="match status" value="1"/>
</dbReference>
<dbReference type="PROSITE" id="PS50006">
    <property type="entry name" value="FHA_DOMAIN"/>
    <property type="match status" value="1"/>
</dbReference>
<dbReference type="InterPro" id="IPR017735">
    <property type="entry name" value="T6SS_FHA"/>
</dbReference>
<proteinExistence type="predicted"/>
<dbReference type="InterPro" id="IPR000253">
    <property type="entry name" value="FHA_dom"/>
</dbReference>
<organism evidence="3 4">
    <name type="scientific">Moritella yayanosii</name>
    <dbReference type="NCBI Taxonomy" id="69539"/>
    <lineage>
        <taxon>Bacteria</taxon>
        <taxon>Pseudomonadati</taxon>
        <taxon>Pseudomonadota</taxon>
        <taxon>Gammaproteobacteria</taxon>
        <taxon>Alteromonadales</taxon>
        <taxon>Moritellaceae</taxon>
        <taxon>Moritella</taxon>
    </lineage>
</organism>
<feature type="compositionally biased region" description="Low complexity" evidence="1">
    <location>
        <begin position="126"/>
        <end position="135"/>
    </location>
</feature>
<evidence type="ECO:0000259" key="2">
    <source>
        <dbReference type="PROSITE" id="PS50006"/>
    </source>
</evidence>
<evidence type="ECO:0000313" key="3">
    <source>
        <dbReference type="EMBL" id="SQD77136.1"/>
    </source>
</evidence>
<feature type="compositionally biased region" description="Polar residues" evidence="1">
    <location>
        <begin position="115"/>
        <end position="125"/>
    </location>
</feature>
<dbReference type="AlphaFoldDB" id="A0A330LLP2"/>
<dbReference type="InterPro" id="IPR046883">
    <property type="entry name" value="T6SS_FHA_C"/>
</dbReference>
<dbReference type="SMART" id="SM00240">
    <property type="entry name" value="FHA"/>
    <property type="match status" value="1"/>
</dbReference>
<dbReference type="NCBIfam" id="TIGR03354">
    <property type="entry name" value="VI_FHA"/>
    <property type="match status" value="1"/>
</dbReference>
<sequence length="443" mass="49631">MGLFLSVISYQQLSPNLQANFTLEGASAVIGRSDASDWVLPDGDKILSSRHAELTLVMDKYYITDVSTNGVFINQSTKPLGKGNRHALTTGEQIILGEYVIEVVIESALSDDNQTSAHLEPNQQVSSFSSFTSSSMAQTDREINMPSVPNHSLSDPYLEGSEMDDSLVLESNFIPDDWNWDQEGQTPDVQKTPNNPQIDAEKIVSTKAVSAKITPKQTVAVDANNSSNRRRNTDKVIESPQVAAKSNKPTVANTDNMMALLKGLGIEKSPVDGDEEWWFDLGASMRTINEELMSSLRERAAFKNKFRVNHTMFQIKENNPFKFSASVDDLFRNLYLRSNGSFMSTNKAITEAFGDLRQHEQSMRAGLEGAVVGILDQLAPENMQEEQGEQGFFAKFNRSNKEQKLWRHFIEMHEDIRNEITVNRESILSDAFVRAYENKQKQG</sequence>
<dbReference type="Pfam" id="PF00498">
    <property type="entry name" value="FHA"/>
    <property type="match status" value="1"/>
</dbReference>
<feature type="region of interest" description="Disordered" evidence="1">
    <location>
        <begin position="115"/>
        <end position="139"/>
    </location>
</feature>
<evidence type="ECO:0000313" key="4">
    <source>
        <dbReference type="Proteomes" id="UP000250163"/>
    </source>
</evidence>
<feature type="compositionally biased region" description="Polar residues" evidence="1">
    <location>
        <begin position="182"/>
        <end position="196"/>
    </location>
</feature>
<dbReference type="OrthoDB" id="273564at2"/>
<protein>
    <recommendedName>
        <fullName evidence="2">FHA domain-containing protein</fullName>
    </recommendedName>
</protein>
<dbReference type="CDD" id="cd00060">
    <property type="entry name" value="FHA"/>
    <property type="match status" value="1"/>
</dbReference>
<keyword evidence="4" id="KW-1185">Reference proteome</keyword>
<name>A0A330LLP2_9GAMM</name>
<dbReference type="RefSeq" id="WP_112712620.1">
    <property type="nucleotide sequence ID" value="NZ_LS483250.1"/>
</dbReference>
<dbReference type="InterPro" id="IPR008984">
    <property type="entry name" value="SMAD_FHA_dom_sf"/>
</dbReference>
<dbReference type="EMBL" id="LS483250">
    <property type="protein sequence ID" value="SQD77136.1"/>
    <property type="molecule type" value="Genomic_DNA"/>
</dbReference>
<feature type="domain" description="FHA" evidence="2">
    <location>
        <begin position="28"/>
        <end position="78"/>
    </location>
</feature>
<reference evidence="4" key="1">
    <citation type="submission" date="2018-05" db="EMBL/GenBank/DDBJ databases">
        <authorList>
            <person name="Cea G.-C."/>
            <person name="William W."/>
        </authorList>
    </citation>
    <scope>NUCLEOTIDE SEQUENCE [LARGE SCALE GENOMIC DNA]</scope>
    <source>
        <strain evidence="4">DB21MT 5</strain>
    </source>
</reference>
<dbReference type="Pfam" id="PF20232">
    <property type="entry name" value="T6SS_FHA_C"/>
    <property type="match status" value="1"/>
</dbReference>
<dbReference type="KEGG" id="mya:MORIYA_0658"/>
<accession>A0A330LLP2</accession>
<evidence type="ECO:0000256" key="1">
    <source>
        <dbReference type="SAM" id="MobiDB-lite"/>
    </source>
</evidence>
<dbReference type="Gene3D" id="2.60.200.20">
    <property type="match status" value="1"/>
</dbReference>